<dbReference type="FunFam" id="3.20.20.100:FF:000002">
    <property type="entry name" value="2,5-diketo-D-gluconic acid reductase A"/>
    <property type="match status" value="1"/>
</dbReference>
<dbReference type="InterPro" id="IPR018170">
    <property type="entry name" value="Aldo/ket_reductase_CS"/>
</dbReference>
<keyword evidence="6" id="KW-1185">Reference proteome</keyword>
<sequence>MFKLAPCVELNNGQNMPVVGLGTWQSQKSQVEHAVMEAIDIGFRLFDTAFVYENEKEIGRAINAKIAAGVIARGDIFVITKLAGMHHKPQLVERACRDSLAKLSLDYIDQYLIQFPVGEGFVDYVDTWKAMENLVDLGLTKGIGVSNFNAKQIDRILQTCRIRPVVNQVECHPGFNQKKLIEFCRERNIIIVAYSPLGRPIPQEKWPPFVYDKTVIDLAKRYHKTSIQVCLNYLLHLGAVVIPKTVKRERLLENFYCFDFQLNEDDIKVMDSYHTGQRLITFPGAHNHKFYPFHDNY</sequence>
<dbReference type="AlphaFoldDB" id="A0A1A9WEI6"/>
<dbReference type="SUPFAM" id="SSF51430">
    <property type="entry name" value="NAD(P)-linked oxidoreductase"/>
    <property type="match status" value="1"/>
</dbReference>
<evidence type="ECO:0000256" key="3">
    <source>
        <dbReference type="PIRSR" id="PIRSR000097-3"/>
    </source>
</evidence>
<dbReference type="PRINTS" id="PR00069">
    <property type="entry name" value="ALDKETRDTASE"/>
</dbReference>
<dbReference type="PANTHER" id="PTHR11732">
    <property type="entry name" value="ALDO/KETO REDUCTASE"/>
    <property type="match status" value="1"/>
</dbReference>
<protein>
    <recommendedName>
        <fullName evidence="4">NADP-dependent oxidoreductase domain-containing protein</fullName>
    </recommendedName>
</protein>
<proteinExistence type="predicted"/>
<evidence type="ECO:0000313" key="6">
    <source>
        <dbReference type="Proteomes" id="UP000091820"/>
    </source>
</evidence>
<organism evidence="5 6">
    <name type="scientific">Glossina brevipalpis</name>
    <dbReference type="NCBI Taxonomy" id="37001"/>
    <lineage>
        <taxon>Eukaryota</taxon>
        <taxon>Metazoa</taxon>
        <taxon>Ecdysozoa</taxon>
        <taxon>Arthropoda</taxon>
        <taxon>Hexapoda</taxon>
        <taxon>Insecta</taxon>
        <taxon>Pterygota</taxon>
        <taxon>Neoptera</taxon>
        <taxon>Endopterygota</taxon>
        <taxon>Diptera</taxon>
        <taxon>Brachycera</taxon>
        <taxon>Muscomorpha</taxon>
        <taxon>Hippoboscoidea</taxon>
        <taxon>Glossinidae</taxon>
        <taxon>Glossina</taxon>
    </lineage>
</organism>
<dbReference type="STRING" id="37001.A0A1A9WEI6"/>
<feature type="site" description="Lowers pKa of active site Tyr" evidence="3">
    <location>
        <position position="81"/>
    </location>
</feature>
<evidence type="ECO:0000259" key="4">
    <source>
        <dbReference type="Pfam" id="PF00248"/>
    </source>
</evidence>
<evidence type="ECO:0000256" key="2">
    <source>
        <dbReference type="PIRSR" id="PIRSR000097-1"/>
    </source>
</evidence>
<name>A0A1A9WEI6_9MUSC</name>
<dbReference type="PROSITE" id="PS00798">
    <property type="entry name" value="ALDOKETO_REDUCTASE_1"/>
    <property type="match status" value="1"/>
</dbReference>
<reference evidence="6" key="1">
    <citation type="submission" date="2014-03" db="EMBL/GenBank/DDBJ databases">
        <authorList>
            <person name="Aksoy S."/>
            <person name="Warren W."/>
            <person name="Wilson R.K."/>
        </authorList>
    </citation>
    <scope>NUCLEOTIDE SEQUENCE [LARGE SCALE GENOMIC DNA]</scope>
    <source>
        <strain evidence="6">IAEA</strain>
    </source>
</reference>
<dbReference type="Proteomes" id="UP000091820">
    <property type="component" value="Unassembled WGS sequence"/>
</dbReference>
<feature type="active site" description="Proton donor" evidence="2">
    <location>
        <position position="52"/>
    </location>
</feature>
<dbReference type="InterPro" id="IPR036812">
    <property type="entry name" value="NAD(P)_OxRdtase_dom_sf"/>
</dbReference>
<dbReference type="Gene3D" id="3.20.20.100">
    <property type="entry name" value="NADP-dependent oxidoreductase domain"/>
    <property type="match status" value="1"/>
</dbReference>
<dbReference type="PIRSF" id="PIRSF000097">
    <property type="entry name" value="AKR"/>
    <property type="match status" value="1"/>
</dbReference>
<dbReference type="EnsemblMetazoa" id="GBRI016710-RA">
    <property type="protein sequence ID" value="GBRI016710-PA"/>
    <property type="gene ID" value="GBRI016710"/>
</dbReference>
<feature type="domain" description="NADP-dependent oxidoreductase" evidence="4">
    <location>
        <begin position="19"/>
        <end position="272"/>
    </location>
</feature>
<dbReference type="PROSITE" id="PS00062">
    <property type="entry name" value="ALDOKETO_REDUCTASE_2"/>
    <property type="match status" value="1"/>
</dbReference>
<dbReference type="VEuPathDB" id="VectorBase:GBRI016710"/>
<accession>A0A1A9WEI6</accession>
<reference evidence="5" key="2">
    <citation type="submission" date="2020-05" db="UniProtKB">
        <authorList>
            <consortium name="EnsemblMetazoa"/>
        </authorList>
    </citation>
    <scope>IDENTIFICATION</scope>
    <source>
        <strain evidence="5">IAEA</strain>
    </source>
</reference>
<dbReference type="InterPro" id="IPR023210">
    <property type="entry name" value="NADP_OxRdtase_dom"/>
</dbReference>
<evidence type="ECO:0000256" key="1">
    <source>
        <dbReference type="ARBA" id="ARBA00023002"/>
    </source>
</evidence>
<keyword evidence="1" id="KW-0560">Oxidoreductase</keyword>
<dbReference type="Pfam" id="PF00248">
    <property type="entry name" value="Aldo_ket_red"/>
    <property type="match status" value="1"/>
</dbReference>
<dbReference type="InterPro" id="IPR020471">
    <property type="entry name" value="AKR"/>
</dbReference>
<dbReference type="GO" id="GO:0016616">
    <property type="term" value="F:oxidoreductase activity, acting on the CH-OH group of donors, NAD or NADP as acceptor"/>
    <property type="evidence" value="ECO:0007669"/>
    <property type="project" value="UniProtKB-ARBA"/>
</dbReference>
<evidence type="ECO:0000313" key="5">
    <source>
        <dbReference type="EnsemblMetazoa" id="GBRI016710-PA"/>
    </source>
</evidence>